<dbReference type="SUPFAM" id="SSF53328">
    <property type="entry name" value="Formyltransferase"/>
    <property type="match status" value="1"/>
</dbReference>
<name>A0A2Z4JRB6_9BURK</name>
<evidence type="ECO:0000313" key="4">
    <source>
        <dbReference type="EMBL" id="MBT8592033.1"/>
    </source>
</evidence>
<evidence type="ECO:0000313" key="5">
    <source>
        <dbReference type="EMBL" id="RAZ42975.1"/>
    </source>
</evidence>
<gene>
    <name evidence="5" type="ORF">DP176_03895</name>
    <name evidence="4" type="ORF">G6693_08865</name>
    <name evidence="3" type="ORF">Pas1_02730</name>
</gene>
<reference evidence="6" key="1">
    <citation type="submission" date="2018-06" db="EMBL/GenBank/DDBJ databases">
        <title>Description of a new Polynucleobacter species.</title>
        <authorList>
            <person name="Hahn M.W."/>
        </authorList>
    </citation>
    <scope>NUCLEOTIDE SEQUENCE [LARGE SCALE GENOMIC DNA]</scope>
    <source>
        <strain evidence="6">MG-25-Pas1-D2</strain>
    </source>
</reference>
<proteinExistence type="predicted"/>
<feature type="domain" description="Formyl transferase C-terminal" evidence="2">
    <location>
        <begin position="202"/>
        <end position="289"/>
    </location>
</feature>
<evidence type="ECO:0000259" key="2">
    <source>
        <dbReference type="Pfam" id="PF02911"/>
    </source>
</evidence>
<dbReference type="InterPro" id="IPR002376">
    <property type="entry name" value="Formyl_transf_N"/>
</dbReference>
<dbReference type="GO" id="GO:0005829">
    <property type="term" value="C:cytosol"/>
    <property type="evidence" value="ECO:0007669"/>
    <property type="project" value="TreeGrafter"/>
</dbReference>
<dbReference type="GO" id="GO:0004479">
    <property type="term" value="F:methionyl-tRNA formyltransferase activity"/>
    <property type="evidence" value="ECO:0007669"/>
    <property type="project" value="TreeGrafter"/>
</dbReference>
<dbReference type="EMBL" id="JAANGI010000001">
    <property type="protein sequence ID" value="MBT8592033.1"/>
    <property type="molecule type" value="Genomic_DNA"/>
</dbReference>
<evidence type="ECO:0000313" key="6">
    <source>
        <dbReference type="Proteomes" id="UP000248592"/>
    </source>
</evidence>
<dbReference type="NCBIfam" id="NF005414">
    <property type="entry name" value="PRK06988.1"/>
    <property type="match status" value="1"/>
</dbReference>
<keyword evidence="3" id="KW-0808">Transferase</keyword>
<dbReference type="Proteomes" id="UP000762271">
    <property type="component" value="Unassembled WGS sequence"/>
</dbReference>
<reference evidence="5 7" key="2">
    <citation type="submission" date="2018-06" db="EMBL/GenBank/DDBJ databases">
        <title>Genome of strain Polynucleobacter sp. FUKU-NW-11.</title>
        <authorList>
            <person name="Hahn M.W."/>
        </authorList>
    </citation>
    <scope>NUCLEOTIDE SEQUENCE [LARGE SCALE GENOMIC DNA]</scope>
    <source>
        <strain evidence="5">FUKU-NW-11</strain>
        <strain evidence="7">FUKU-NW11</strain>
    </source>
</reference>
<dbReference type="Proteomes" id="UP000248592">
    <property type="component" value="Chromosome"/>
</dbReference>
<dbReference type="PANTHER" id="PTHR11138">
    <property type="entry name" value="METHIONYL-TRNA FORMYLTRANSFERASE"/>
    <property type="match status" value="1"/>
</dbReference>
<dbReference type="InterPro" id="IPR036477">
    <property type="entry name" value="Formyl_transf_N_sf"/>
</dbReference>
<dbReference type="InterPro" id="IPR011034">
    <property type="entry name" value="Formyl_transferase-like_C_sf"/>
</dbReference>
<feature type="domain" description="Formyl transferase N-terminal" evidence="1">
    <location>
        <begin position="1"/>
        <end position="176"/>
    </location>
</feature>
<dbReference type="EMBL" id="QMCH01000002">
    <property type="protein sequence ID" value="RAZ42975.1"/>
    <property type="molecule type" value="Genomic_DNA"/>
</dbReference>
<dbReference type="Pfam" id="PF00551">
    <property type="entry name" value="Formyl_trans_N"/>
    <property type="match status" value="1"/>
</dbReference>
<dbReference type="PANTHER" id="PTHR11138:SF5">
    <property type="entry name" value="METHIONYL-TRNA FORMYLTRANSFERASE, MITOCHONDRIAL"/>
    <property type="match status" value="1"/>
</dbReference>
<protein>
    <submittedName>
        <fullName evidence="3">Formyltransferase</fullName>
    </submittedName>
</protein>
<keyword evidence="7" id="KW-1185">Reference proteome</keyword>
<evidence type="ECO:0000259" key="1">
    <source>
        <dbReference type="Pfam" id="PF00551"/>
    </source>
</evidence>
<dbReference type="AlphaFoldDB" id="A0A2Z4JRB6"/>
<reference evidence="3" key="3">
    <citation type="journal article" date="2019" name="Int. J. Syst. Evol. Microbiol.">
        <title>Polynucleobacter paneuropaeus sp. nov., characterized by six strains isolated from freshwater lakes located along a 3000 km north-south cross-section across Europe.</title>
        <authorList>
            <person name="Hoetzinger M."/>
            <person name="Schmidt J."/>
            <person name="Pitt A."/>
            <person name="Koll U."/>
            <person name="Lang E."/>
            <person name="Hahn M.W."/>
        </authorList>
    </citation>
    <scope>NUCLEOTIDE SEQUENCE</scope>
    <source>
        <strain evidence="3">MG-25-Pas1-D2</strain>
    </source>
</reference>
<organism evidence="3 6">
    <name type="scientific">Polynucleobacter paneuropaeus</name>
    <dbReference type="NCBI Taxonomy" id="2527775"/>
    <lineage>
        <taxon>Bacteria</taxon>
        <taxon>Pseudomonadati</taxon>
        <taxon>Pseudomonadota</taxon>
        <taxon>Betaproteobacteria</taxon>
        <taxon>Burkholderiales</taxon>
        <taxon>Burkholderiaceae</taxon>
        <taxon>Polynucleobacter</taxon>
    </lineage>
</organism>
<dbReference type="RefSeq" id="WP_112209509.1">
    <property type="nucleotide sequence ID" value="NZ_CBCSBS010000001.1"/>
</dbReference>
<accession>A0A2Z4JRB6</accession>
<dbReference type="SUPFAM" id="SSF50486">
    <property type="entry name" value="FMT C-terminal domain-like"/>
    <property type="match status" value="1"/>
</dbReference>
<reference evidence="4" key="4">
    <citation type="journal article" date="2021" name="Genome Biol. Evol.">
        <title>Continental-Scale Gene Flow Prevents Allopatric Divergence of Pelagic Freshwater Bacteria.</title>
        <authorList>
            <person name="Hoetzinger M."/>
            <person name="Pitt A."/>
            <person name="Huemer A."/>
            <person name="Hahn M.W."/>
        </authorList>
    </citation>
    <scope>NUCLEOTIDE SEQUENCE</scope>
    <source>
        <strain evidence="4">AP-YLGG-20-G6</strain>
    </source>
</reference>
<evidence type="ECO:0000313" key="3">
    <source>
        <dbReference type="EMBL" id="AWW49388.1"/>
    </source>
</evidence>
<dbReference type="InterPro" id="IPR005793">
    <property type="entry name" value="Formyl_trans_C"/>
</dbReference>
<dbReference type="Pfam" id="PF02911">
    <property type="entry name" value="Formyl_trans_C"/>
    <property type="match status" value="1"/>
</dbReference>
<dbReference type="Proteomes" id="UP000251072">
    <property type="component" value="Unassembled WGS sequence"/>
</dbReference>
<sequence length="291" mass="31829">MRVVVFAYHDVGVNCLQALLDAGVQVDLVVTHHDDPNENVWFGSVAKLCQEKQIPYVQPSASELVSLAPKLQVLAPDYLFSFYYRYMIPAELLSCAKIAALNMHGSLLPKYRGRAPVNWAILHGESETGASLHIMEAKPDAGDIVGQEAVTIGPNETATEVFTKVSKAAVVVLKSVLPKLLHGQVPREPNLLSEGSYFGGRKPEDGRIIWGQTAQQVHNLVRAVAPPYPGAFTEYHGQTQIVAKTRLDGPFPRGLDLQTPGVQVVDNRVFGICGDHQALEILDWYPANKTS</sequence>
<dbReference type="Gene3D" id="3.40.50.12230">
    <property type="match status" value="1"/>
</dbReference>
<evidence type="ECO:0000313" key="7">
    <source>
        <dbReference type="Proteomes" id="UP000251072"/>
    </source>
</evidence>
<dbReference type="EMBL" id="CP030085">
    <property type="protein sequence ID" value="AWW49388.1"/>
    <property type="molecule type" value="Genomic_DNA"/>
</dbReference>